<gene>
    <name evidence="4" type="ORF">DB891_03985</name>
</gene>
<organism evidence="4 5">
    <name type="scientific">Flavobacterium laiguense</name>
    <dbReference type="NCBI Taxonomy" id="2169409"/>
    <lineage>
        <taxon>Bacteria</taxon>
        <taxon>Pseudomonadati</taxon>
        <taxon>Bacteroidota</taxon>
        <taxon>Flavobacteriia</taxon>
        <taxon>Flavobacteriales</taxon>
        <taxon>Flavobacteriaceae</taxon>
        <taxon>Flavobacterium</taxon>
    </lineage>
</organism>
<feature type="signal peptide" evidence="3">
    <location>
        <begin position="1"/>
        <end position="26"/>
    </location>
</feature>
<protein>
    <submittedName>
        <fullName evidence="4">Galactose oxidase</fullName>
    </submittedName>
</protein>
<dbReference type="Gene3D" id="2.120.10.80">
    <property type="entry name" value="Kelch-type beta propeller"/>
    <property type="match status" value="1"/>
</dbReference>
<evidence type="ECO:0000256" key="3">
    <source>
        <dbReference type="SAM" id="SignalP"/>
    </source>
</evidence>
<evidence type="ECO:0000256" key="2">
    <source>
        <dbReference type="ARBA" id="ARBA00023004"/>
    </source>
</evidence>
<dbReference type="PANTHER" id="PTHR47435">
    <property type="entry name" value="KELCH REPEAT PROTEIN (AFU_ORTHOLOGUE AFUA_5G12780)"/>
    <property type="match status" value="1"/>
</dbReference>
<dbReference type="SUPFAM" id="SSF117281">
    <property type="entry name" value="Kelch motif"/>
    <property type="match status" value="1"/>
</dbReference>
<comment type="caution">
    <text evidence="4">The sequence shown here is derived from an EMBL/GenBank/DDBJ whole genome shotgun (WGS) entry which is preliminary data.</text>
</comment>
<sequence length="394" mass="42850">MNSIEKVLLSLIPLLFMMSITTTVSSQNKDFNTIEWKNAAHVQNPDGTKSLGFAGAINGVHKNVFIVTGGANFPDKMPWEGGAKRYSDEIHVLQKKHEDFIWNKKTKARLPEPIAYCGVTSTDLGVVYVGGENEKGLSNKAHILKWKDSRNDVAILSLPQFPLAMTNITLTHIGNVVYAIGGDEAKKSSNLFYSLDLNVLNPEWKELPNLPIALANAVAVVQETKEGTAIFVIGGRTKTATGISDLHSTTFVFNLKKQTWSSVADISDGTNATNFSAGAAVALGTHSILILGGDNGLVFHKIETFLSQIAQANSIAEKEKLIADKNVLNTQHQGFYKGMLLYNTLTDTWTKVGELPFLAQVTTTAVLWGDDIILSNGEIKPGIRTPNVMLGKIK</sequence>
<dbReference type="Proteomes" id="UP000245618">
    <property type="component" value="Unassembled WGS sequence"/>
</dbReference>
<dbReference type="PANTHER" id="PTHR47435:SF4">
    <property type="entry name" value="KELCH REPEAT PROTEIN (AFU_ORTHOLOGUE AFUA_5G12780)"/>
    <property type="match status" value="1"/>
</dbReference>
<feature type="chain" id="PRO_5015432890" evidence="3">
    <location>
        <begin position="27"/>
        <end position="394"/>
    </location>
</feature>
<accession>A0A2U1K0S4</accession>
<reference evidence="4 5" key="1">
    <citation type="submission" date="2018-04" db="EMBL/GenBank/DDBJ databases">
        <title>Flavobacterium sp. nov., isolated from glacier ice.</title>
        <authorList>
            <person name="Liu Q."/>
            <person name="Xin Y.-H."/>
        </authorList>
    </citation>
    <scope>NUCLEOTIDE SEQUENCE [LARGE SCALE GENOMIC DNA]</scope>
    <source>
        <strain evidence="4 5">LB2P30</strain>
    </source>
</reference>
<dbReference type="InterPro" id="IPR056734">
    <property type="entry name" value="NANM"/>
</dbReference>
<keyword evidence="1" id="KW-0677">Repeat</keyword>
<dbReference type="AlphaFoldDB" id="A0A2U1K0S4"/>
<dbReference type="InterPro" id="IPR015915">
    <property type="entry name" value="Kelch-typ_b-propeller"/>
</dbReference>
<dbReference type="RefSeq" id="WP_116760827.1">
    <property type="nucleotide sequence ID" value="NZ_QCZH01000002.1"/>
</dbReference>
<keyword evidence="3" id="KW-0732">Signal</keyword>
<evidence type="ECO:0000313" key="4">
    <source>
        <dbReference type="EMBL" id="PWA11002.1"/>
    </source>
</evidence>
<proteinExistence type="predicted"/>
<keyword evidence="5" id="KW-1185">Reference proteome</keyword>
<name>A0A2U1K0S4_9FLAO</name>
<dbReference type="Pfam" id="PF24996">
    <property type="entry name" value="NANM"/>
    <property type="match status" value="2"/>
</dbReference>
<keyword evidence="2" id="KW-0408">Iron</keyword>
<evidence type="ECO:0000256" key="1">
    <source>
        <dbReference type="ARBA" id="ARBA00022737"/>
    </source>
</evidence>
<evidence type="ECO:0000313" key="5">
    <source>
        <dbReference type="Proteomes" id="UP000245618"/>
    </source>
</evidence>
<dbReference type="OrthoDB" id="9803597at2"/>
<dbReference type="EMBL" id="QCZH01000002">
    <property type="protein sequence ID" value="PWA11002.1"/>
    <property type="molecule type" value="Genomic_DNA"/>
</dbReference>